<protein>
    <submittedName>
        <fullName evidence="2">Uncharacterized protein</fullName>
    </submittedName>
</protein>
<keyword evidence="3" id="KW-1185">Reference proteome</keyword>
<gene>
    <name evidence="2" type="ORF">NDU88_003228</name>
</gene>
<dbReference type="EMBL" id="JANPWB010000012">
    <property type="protein sequence ID" value="KAJ1115000.1"/>
    <property type="molecule type" value="Genomic_DNA"/>
</dbReference>
<feature type="compositionally biased region" description="Basic and acidic residues" evidence="1">
    <location>
        <begin position="49"/>
        <end position="58"/>
    </location>
</feature>
<accession>A0AAV7NJA2</accession>
<name>A0AAV7NJA2_PLEWA</name>
<feature type="compositionally biased region" description="Gly residues" evidence="1">
    <location>
        <begin position="33"/>
        <end position="43"/>
    </location>
</feature>
<proteinExistence type="predicted"/>
<evidence type="ECO:0000313" key="2">
    <source>
        <dbReference type="EMBL" id="KAJ1115000.1"/>
    </source>
</evidence>
<evidence type="ECO:0000313" key="3">
    <source>
        <dbReference type="Proteomes" id="UP001066276"/>
    </source>
</evidence>
<organism evidence="2 3">
    <name type="scientific">Pleurodeles waltl</name>
    <name type="common">Iberian ribbed newt</name>
    <dbReference type="NCBI Taxonomy" id="8319"/>
    <lineage>
        <taxon>Eukaryota</taxon>
        <taxon>Metazoa</taxon>
        <taxon>Chordata</taxon>
        <taxon>Craniata</taxon>
        <taxon>Vertebrata</taxon>
        <taxon>Euteleostomi</taxon>
        <taxon>Amphibia</taxon>
        <taxon>Batrachia</taxon>
        <taxon>Caudata</taxon>
        <taxon>Salamandroidea</taxon>
        <taxon>Salamandridae</taxon>
        <taxon>Pleurodelinae</taxon>
        <taxon>Pleurodeles</taxon>
    </lineage>
</organism>
<evidence type="ECO:0000256" key="1">
    <source>
        <dbReference type="SAM" id="MobiDB-lite"/>
    </source>
</evidence>
<comment type="caution">
    <text evidence="2">The sequence shown here is derived from an EMBL/GenBank/DDBJ whole genome shotgun (WGS) entry which is preliminary data.</text>
</comment>
<feature type="region of interest" description="Disordered" evidence="1">
    <location>
        <begin position="1"/>
        <end position="71"/>
    </location>
</feature>
<dbReference type="AlphaFoldDB" id="A0AAV7NJA2"/>
<dbReference type="Proteomes" id="UP001066276">
    <property type="component" value="Chromosome 8"/>
</dbReference>
<sequence length="71" mass="7335">MVANRQRFPASKEELGGCRAGTRTVKKTAEDGVAGGGLNGSSAGGWNSEGRRNPEGERSNIVAETSASQEV</sequence>
<feature type="compositionally biased region" description="Polar residues" evidence="1">
    <location>
        <begin position="62"/>
        <end position="71"/>
    </location>
</feature>
<reference evidence="2" key="1">
    <citation type="journal article" date="2022" name="bioRxiv">
        <title>Sequencing and chromosome-scale assembly of the giantPleurodeles waltlgenome.</title>
        <authorList>
            <person name="Brown T."/>
            <person name="Elewa A."/>
            <person name="Iarovenko S."/>
            <person name="Subramanian E."/>
            <person name="Araus A.J."/>
            <person name="Petzold A."/>
            <person name="Susuki M."/>
            <person name="Suzuki K.-i.T."/>
            <person name="Hayashi T."/>
            <person name="Toyoda A."/>
            <person name="Oliveira C."/>
            <person name="Osipova E."/>
            <person name="Leigh N.D."/>
            <person name="Simon A."/>
            <person name="Yun M.H."/>
        </authorList>
    </citation>
    <scope>NUCLEOTIDE SEQUENCE</scope>
    <source>
        <strain evidence="2">20211129_DDA</strain>
        <tissue evidence="2">Liver</tissue>
    </source>
</reference>